<organism evidence="1 2">
    <name type="scientific">Tanacetum coccineum</name>
    <dbReference type="NCBI Taxonomy" id="301880"/>
    <lineage>
        <taxon>Eukaryota</taxon>
        <taxon>Viridiplantae</taxon>
        <taxon>Streptophyta</taxon>
        <taxon>Embryophyta</taxon>
        <taxon>Tracheophyta</taxon>
        <taxon>Spermatophyta</taxon>
        <taxon>Magnoliopsida</taxon>
        <taxon>eudicotyledons</taxon>
        <taxon>Gunneridae</taxon>
        <taxon>Pentapetalae</taxon>
        <taxon>asterids</taxon>
        <taxon>campanulids</taxon>
        <taxon>Asterales</taxon>
        <taxon>Asteraceae</taxon>
        <taxon>Asteroideae</taxon>
        <taxon>Anthemideae</taxon>
        <taxon>Anthemidinae</taxon>
        <taxon>Tanacetum</taxon>
    </lineage>
</organism>
<sequence>MAKQAELNNGLNRNSRQREIRQIWNNVQRVNKQNQFVPSAVLTRTGKILVNTVRTSGTKNISTARHNFNRQAVLTSTAMKVNTVKPIVNRVRPANVFHKPHSPFSRPLNNTTTLRTNFSKQKVNTAKVNAVSAVEGKRETDYPPRALQNKGIVDSGCSRHMTGNNAYLAEYQDFNGGPLLLEHFNLFSVSQMCDKKNKVLFTDSECLVLSPEFKLPDENQVLLRIPRQNNMYSFNLENIVPSGGLACLIAKATGSHNIEYIKY</sequence>
<comment type="caution">
    <text evidence="1">The sequence shown here is derived from an EMBL/GenBank/DDBJ whole genome shotgun (WGS) entry which is preliminary data.</text>
</comment>
<gene>
    <name evidence="1" type="ORF">Tco_1080237</name>
</gene>
<reference evidence="1" key="1">
    <citation type="journal article" date="2022" name="Int. J. Mol. Sci.">
        <title>Draft Genome of Tanacetum Coccineum: Genomic Comparison of Closely Related Tanacetum-Family Plants.</title>
        <authorList>
            <person name="Yamashiro T."/>
            <person name="Shiraishi A."/>
            <person name="Nakayama K."/>
            <person name="Satake H."/>
        </authorList>
    </citation>
    <scope>NUCLEOTIDE SEQUENCE</scope>
</reference>
<evidence type="ECO:0000313" key="2">
    <source>
        <dbReference type="Proteomes" id="UP001151760"/>
    </source>
</evidence>
<name>A0ABQ5HVT3_9ASTR</name>
<keyword evidence="2" id="KW-1185">Reference proteome</keyword>
<accession>A0ABQ5HVT3</accession>
<dbReference type="EMBL" id="BQNB010020014">
    <property type="protein sequence ID" value="GJT91392.1"/>
    <property type="molecule type" value="Genomic_DNA"/>
</dbReference>
<dbReference type="Proteomes" id="UP001151760">
    <property type="component" value="Unassembled WGS sequence"/>
</dbReference>
<reference evidence="1" key="2">
    <citation type="submission" date="2022-01" db="EMBL/GenBank/DDBJ databases">
        <authorList>
            <person name="Yamashiro T."/>
            <person name="Shiraishi A."/>
            <person name="Satake H."/>
            <person name="Nakayama K."/>
        </authorList>
    </citation>
    <scope>NUCLEOTIDE SEQUENCE</scope>
</reference>
<protein>
    <submittedName>
        <fullName evidence="1">Uncharacterized protein</fullName>
    </submittedName>
</protein>
<evidence type="ECO:0000313" key="1">
    <source>
        <dbReference type="EMBL" id="GJT91392.1"/>
    </source>
</evidence>
<proteinExistence type="predicted"/>